<dbReference type="InterPro" id="IPR043502">
    <property type="entry name" value="DNA/RNA_pol_sf"/>
</dbReference>
<keyword evidence="4" id="KW-1185">Reference proteome</keyword>
<evidence type="ECO:0000313" key="4">
    <source>
        <dbReference type="Proteomes" id="UP000604046"/>
    </source>
</evidence>
<dbReference type="SUPFAM" id="SSF56672">
    <property type="entry name" value="DNA/RNA polymerases"/>
    <property type="match status" value="1"/>
</dbReference>
<comment type="caution">
    <text evidence="3">The sequence shown here is derived from an EMBL/GenBank/DDBJ whole genome shotgun (WGS) entry which is preliminary data.</text>
</comment>
<proteinExistence type="predicted"/>
<feature type="compositionally biased region" description="Basic and acidic residues" evidence="1">
    <location>
        <begin position="1090"/>
        <end position="1109"/>
    </location>
</feature>
<evidence type="ECO:0000256" key="2">
    <source>
        <dbReference type="SAM" id="SignalP"/>
    </source>
</evidence>
<organism evidence="3 4">
    <name type="scientific">Symbiodinium natans</name>
    <dbReference type="NCBI Taxonomy" id="878477"/>
    <lineage>
        <taxon>Eukaryota</taxon>
        <taxon>Sar</taxon>
        <taxon>Alveolata</taxon>
        <taxon>Dinophyceae</taxon>
        <taxon>Suessiales</taxon>
        <taxon>Symbiodiniaceae</taxon>
        <taxon>Symbiodinium</taxon>
    </lineage>
</organism>
<feature type="compositionally biased region" description="Basic residues" evidence="1">
    <location>
        <begin position="1127"/>
        <end position="1141"/>
    </location>
</feature>
<feature type="chain" id="PRO_5032789236" description="Reverse transcriptase domain-containing protein" evidence="2">
    <location>
        <begin position="30"/>
        <end position="1434"/>
    </location>
</feature>
<dbReference type="Proteomes" id="UP000604046">
    <property type="component" value="Unassembled WGS sequence"/>
</dbReference>
<keyword evidence="2" id="KW-0732">Signal</keyword>
<protein>
    <recommendedName>
        <fullName evidence="5">Reverse transcriptase domain-containing protein</fullName>
    </recommendedName>
</protein>
<feature type="compositionally biased region" description="Basic and acidic residues" evidence="1">
    <location>
        <begin position="1142"/>
        <end position="1157"/>
    </location>
</feature>
<accession>A0A812J533</accession>
<evidence type="ECO:0008006" key="5">
    <source>
        <dbReference type="Google" id="ProtNLM"/>
    </source>
</evidence>
<feature type="compositionally biased region" description="Basic residues" evidence="1">
    <location>
        <begin position="1158"/>
        <end position="1170"/>
    </location>
</feature>
<reference evidence="3" key="1">
    <citation type="submission" date="2021-02" db="EMBL/GenBank/DDBJ databases">
        <authorList>
            <person name="Dougan E. K."/>
            <person name="Rhodes N."/>
            <person name="Thang M."/>
            <person name="Chan C."/>
        </authorList>
    </citation>
    <scope>NUCLEOTIDE SEQUENCE</scope>
</reference>
<dbReference type="PANTHER" id="PTHR33050">
    <property type="entry name" value="REVERSE TRANSCRIPTASE DOMAIN-CONTAINING PROTEIN"/>
    <property type="match status" value="1"/>
</dbReference>
<name>A0A812J533_9DINO</name>
<feature type="compositionally biased region" description="Basic and acidic residues" evidence="1">
    <location>
        <begin position="1185"/>
        <end position="1198"/>
    </location>
</feature>
<dbReference type="EMBL" id="CAJNDS010000380">
    <property type="protein sequence ID" value="CAE7199487.1"/>
    <property type="molecule type" value="Genomic_DNA"/>
</dbReference>
<dbReference type="PANTHER" id="PTHR33050:SF7">
    <property type="entry name" value="RIBONUCLEASE H"/>
    <property type="match status" value="1"/>
</dbReference>
<dbReference type="InterPro" id="IPR052055">
    <property type="entry name" value="Hepadnavirus_pol/RT"/>
</dbReference>
<feature type="compositionally biased region" description="Basic residues" evidence="1">
    <location>
        <begin position="1110"/>
        <end position="1119"/>
    </location>
</feature>
<gene>
    <name evidence="3" type="ORF">SNAT2548_LOCUS5863</name>
</gene>
<evidence type="ECO:0000256" key="1">
    <source>
        <dbReference type="SAM" id="MobiDB-lite"/>
    </source>
</evidence>
<feature type="signal peptide" evidence="2">
    <location>
        <begin position="1"/>
        <end position="29"/>
    </location>
</feature>
<evidence type="ECO:0000313" key="3">
    <source>
        <dbReference type="EMBL" id="CAE7199487.1"/>
    </source>
</evidence>
<sequence length="1434" mass="160294">MPASSGFSPTQWLWHWLSATPAFAPVTEAAEKMDTVFGFSSGDWAFHWVEEMERATLNPGSAASQATPAQTALDSKWPHFPNGHRSLELAPADLLRAHAWLEEAASFNGAGGWEEDDWLRYWMEQDPAFETLLQRAREADHGWNIGQWLWLWVSQADRPQPPPAPPLGTAPPLATGIGPDAFPLSQHNETVIVRQIYCRSTCQDCGAGHCGVVWLWTLHTFFQAHLSECFVFSLAQLFGFALALRLLLCVKRFFFSVFFRFCFFTLADTGSMADPGSDNGRGLLVQPTPSDKLSVLWESLNLDFPEKVDSHSELNRTIRNFGFLATPLSSWISGWSHTVSWTLAPGHMRTFGVFGTAAPPCREYSRLKLLPGGPKALRTPAFLNGLPGLSASQALRVQESHLIFVRCVQLLHVSFSCGAQVSLEQPPNSMAWMEPIATNFLAAISADLVHVAACSVDLDMHKAWLFALYEAPVASQDGAGILSTPDWSDWLSEHFPGISVSWEISAGQPYCLQALAAVSRICQDRDLSLFTCLEQGVPTGFDGDIPLSNVFLPQGGGHPFEQSLGICHGNWSSAEADLPTLHALVEEEISNGWFLELDSLEAAQERFGDKLAIGKMSIVKAEGILSLCVVTLVGANFSALWFQRLGSFFLRTLHLWTWLRHALLGYVDDFILFQDQEVIGLTACMTLAFCALFNIPLSNAKLQLGSCIHWIGWHFSFGSGTFSIPIEKVQKLKRLLQEALQGRHVSKRTLDKVTGLLQWFCKLYKHFKPWLQTLYADANRPLATNYSIDPGDWPGLAICVNEGLVFTSTPPGTSIPTGAKLIEARHLALQSKKDLAKIPTSKRIWMRVTDPSTTRRKLSVSSRESLQFWLKWCEVPPLFFPLQKPADVPIVCASADARADGDLVGIGGFIEWPSRQISWFSQSWRVPDLSSLGVPLQVPAHQDITCYETLAQLGLILCLHSVVPLARWTVRLRTLSDNTGAEAGINKLYSSAFPLSVFLKRLSMLACMTGIELDVFHVPSEKNDDADLLSRWSDESQPLPAKFLPDFRVDCSLARIWHFRSDVRLWPPDAKLKWPAEPKGMPPNPQWGMEKLKESKKRKEPEIQRDFQRKSSRKRKSVKKAMEAKAKASKKRGSKDPKKKSEKKEKKEKKEKGPKGEKKTKKEKKEKRSKKKDEAQGAGINAEGFIREGEEPSEASRRISETSKETLQFFEYVSSVEWQLAPVESAADAFGQASACGIGGWLRFLNGRLMWFSQAFTVQDFTRLGLPMQADANLDISSYETLAQCFVLLCFWKRMGGSRLGLKLLALIDNSGAESVCNKLYTSKVPLNLFVWKLSMWSAITGITLDCSHLAGEKNVEADLLSRWDGTTVLPPQFKAENRFQVSLQEFWQMQFSVSLFPADKRLLWQLPAVHMVGPSNRGSHVRRHRRHLTFCPG</sequence>
<feature type="region of interest" description="Disordered" evidence="1">
    <location>
        <begin position="1073"/>
        <end position="1198"/>
    </location>
</feature>